<dbReference type="Proteomes" id="UP001501591">
    <property type="component" value="Unassembled WGS sequence"/>
</dbReference>
<dbReference type="PROSITE" id="PS51688">
    <property type="entry name" value="ICA"/>
    <property type="match status" value="1"/>
</dbReference>
<dbReference type="InterPro" id="IPR030392">
    <property type="entry name" value="S74_ICA"/>
</dbReference>
<dbReference type="RefSeq" id="WP_344820369.1">
    <property type="nucleotide sequence ID" value="NZ_BAABCP010000002.1"/>
</dbReference>
<proteinExistence type="predicted"/>
<feature type="domain" description="Peptidase S74" evidence="1">
    <location>
        <begin position="152"/>
        <end position="242"/>
    </location>
</feature>
<dbReference type="EMBL" id="BAABCP010000002">
    <property type="protein sequence ID" value="GAA3948962.1"/>
    <property type="molecule type" value="Genomic_DNA"/>
</dbReference>
<sequence>MAIGDAAVAAGMPIVDGATTEARTLDTEINRTRDLIAERTSDVVPVAKGGTGATTPATARAALGAVAASEVADPGEIRAGAIVRYKENTRLTASHPVEPTDLATKQYVDVAALPVSGGTVTGNLYLPNSTSASSSYTVAYINGDGRVSRGASSERYKSDIDRDPDLPGVLDAAPITSYTLTDDPEHVTRYGPIAEDLDDDPRTANFVVYDDQGRPDSFDMISYLMAATGELHARVRALEADNDILATGLDLLAQRISTLEAQHADQ</sequence>
<comment type="caution">
    <text evidence="2">The sequence shown here is derived from an EMBL/GenBank/DDBJ whole genome shotgun (WGS) entry which is preliminary data.</text>
</comment>
<organism evidence="2 3">
    <name type="scientific">Microbacterium soli</name>
    <dbReference type="NCBI Taxonomy" id="446075"/>
    <lineage>
        <taxon>Bacteria</taxon>
        <taxon>Bacillati</taxon>
        <taxon>Actinomycetota</taxon>
        <taxon>Actinomycetes</taxon>
        <taxon>Micrococcales</taxon>
        <taxon>Microbacteriaceae</taxon>
        <taxon>Microbacterium</taxon>
    </lineage>
</organism>
<reference evidence="3" key="1">
    <citation type="journal article" date="2019" name="Int. J. Syst. Evol. Microbiol.">
        <title>The Global Catalogue of Microorganisms (GCM) 10K type strain sequencing project: providing services to taxonomists for standard genome sequencing and annotation.</title>
        <authorList>
            <consortium name="The Broad Institute Genomics Platform"/>
            <consortium name="The Broad Institute Genome Sequencing Center for Infectious Disease"/>
            <person name="Wu L."/>
            <person name="Ma J."/>
        </authorList>
    </citation>
    <scope>NUCLEOTIDE SEQUENCE [LARGE SCALE GENOMIC DNA]</scope>
    <source>
        <strain evidence="3">JCM 17024</strain>
    </source>
</reference>
<keyword evidence="3" id="KW-1185">Reference proteome</keyword>
<evidence type="ECO:0000313" key="2">
    <source>
        <dbReference type="EMBL" id="GAA3948962.1"/>
    </source>
</evidence>
<protein>
    <recommendedName>
        <fullName evidence="1">Peptidase S74 domain-containing protein</fullName>
    </recommendedName>
</protein>
<evidence type="ECO:0000259" key="1">
    <source>
        <dbReference type="PROSITE" id="PS51688"/>
    </source>
</evidence>
<name>A0ABP7NK26_9MICO</name>
<evidence type="ECO:0000313" key="3">
    <source>
        <dbReference type="Proteomes" id="UP001501591"/>
    </source>
</evidence>
<gene>
    <name evidence="2" type="ORF">GCM10022383_28420</name>
</gene>
<accession>A0ABP7NK26</accession>